<organism evidence="2 3">
    <name type="scientific">Algibacter lectus</name>
    <dbReference type="NCBI Taxonomy" id="221126"/>
    <lineage>
        <taxon>Bacteria</taxon>
        <taxon>Pseudomonadati</taxon>
        <taxon>Bacteroidota</taxon>
        <taxon>Flavobacteriia</taxon>
        <taxon>Flavobacteriales</taxon>
        <taxon>Flavobacteriaceae</taxon>
        <taxon>Algibacter</taxon>
    </lineage>
</organism>
<dbReference type="EMBL" id="BBNU01000026">
    <property type="protein sequence ID" value="GAL82349.1"/>
    <property type="molecule type" value="Genomic_DNA"/>
</dbReference>
<evidence type="ECO:0000313" key="3">
    <source>
        <dbReference type="Proteomes" id="UP000029643"/>
    </source>
</evidence>
<name>A0A090X274_9FLAO</name>
<gene>
    <name evidence="2" type="ORF">JCM19274_2914</name>
    <name evidence="1" type="ORF">JCM19300_1929</name>
</gene>
<protein>
    <submittedName>
        <fullName evidence="2">Uncharacterized protein</fullName>
    </submittedName>
</protein>
<proteinExistence type="predicted"/>
<evidence type="ECO:0000313" key="1">
    <source>
        <dbReference type="EMBL" id="GAL63580.1"/>
    </source>
</evidence>
<dbReference type="Proteomes" id="UP000029643">
    <property type="component" value="Unassembled WGS sequence"/>
</dbReference>
<dbReference type="Proteomes" id="UP000029644">
    <property type="component" value="Unassembled WGS sequence"/>
</dbReference>
<dbReference type="EMBL" id="BBNQ01000012">
    <property type="protein sequence ID" value="GAL63580.1"/>
    <property type="molecule type" value="Genomic_DNA"/>
</dbReference>
<comment type="caution">
    <text evidence="2">The sequence shown here is derived from an EMBL/GenBank/DDBJ whole genome shotgun (WGS) entry which is preliminary data.</text>
</comment>
<evidence type="ECO:0000313" key="4">
    <source>
        <dbReference type="Proteomes" id="UP000029644"/>
    </source>
</evidence>
<reference evidence="2 4" key="1">
    <citation type="journal article" date="2014" name="Genome Announc.">
        <title>Draft Genome Sequences of Marine Flavobacterium Algibacter lectus Strains SS8 and NR4.</title>
        <authorList>
            <person name="Takatani N."/>
            <person name="Nakanishi M."/>
            <person name="Meirelles P."/>
            <person name="Mino S."/>
            <person name="Suda W."/>
            <person name="Oshima K."/>
            <person name="Hattori M."/>
            <person name="Ohkuma M."/>
            <person name="Hosokawa M."/>
            <person name="Miyashita K."/>
            <person name="Thompson F.L."/>
            <person name="Niwa A."/>
            <person name="Sawabe T."/>
            <person name="Sawabe T."/>
        </authorList>
    </citation>
    <scope>NUCLEOTIDE SEQUENCE [LARGE SCALE GENOMIC DNA]</scope>
    <source>
        <strain evidence="2">JCM 19274</strain>
        <strain evidence="1 4">JCM 19300</strain>
    </source>
</reference>
<evidence type="ECO:0000313" key="2">
    <source>
        <dbReference type="EMBL" id="GAL82349.1"/>
    </source>
</evidence>
<dbReference type="AlphaFoldDB" id="A0A090X274"/>
<accession>A0A090X274</accession>
<sequence length="105" mass="12022">MTVSATFGQNKWHVGQNDKFVAAAATEYNLDEDQQETLRESRMDMVKTYISSNKDFKDGKITKEEKNEITGNSSKAFNSTMVKLTGKSYKELKPFLDKMREALKK</sequence>